<comment type="caution">
    <text evidence="1">The sequence shown here is derived from an EMBL/GenBank/DDBJ whole genome shotgun (WGS) entry which is preliminary data.</text>
</comment>
<dbReference type="InterPro" id="IPR032675">
    <property type="entry name" value="LRR_dom_sf"/>
</dbReference>
<sequence length="494" mass="56043">MSNPIRIRGRLVALMSSTSQPISLPSEVWGEVFEHIPIGVLREVTLACQAFRSLGLPRLFHTFTFHPYLIDFGMQATSTSVLQPRYMPDDLTIRNLMKKLEFYTSQTISPLVRRCNITPGHKPEFGPFGYSDPDLLLNAFFQILPRLFNVQKLDFHAVNFDSFALSHLALLPDIHDLHLSSCNVLTDSPLPSIHARAFFFENYNYPNVLSQSAADKWLHLLAPDHLERLTVFPDRAAVALFRNITTAPSFPAMQRLSAGLEIAPTLSDILQRLPSLRRLEIPLWGRSRHVSVSEIPHFTPPTLLQYVGPYELLPLLITPSLLSMSLSSFEPKGCDPDLLSRHLDSYKDSLRSISFFGAELLHSSTTLFSHVCSLFVDLKVLHLVSASGYDIFTTPAGYLDDLPLDELPANIECIILDWTAQGSEEAESRSISFKDKLLAQRPSIKSIWLSDWKHFAFHWRRGMPGRHSIERYPLDSREAKAAARQARFMFYELL</sequence>
<dbReference type="OrthoDB" id="2863717at2759"/>
<gene>
    <name evidence="1" type="ORF">Hypma_016487</name>
</gene>
<keyword evidence="2" id="KW-1185">Reference proteome</keyword>
<evidence type="ECO:0000313" key="1">
    <source>
        <dbReference type="EMBL" id="RDB14891.1"/>
    </source>
</evidence>
<name>A0A369IYQ2_HYPMA</name>
<dbReference type="InParanoid" id="A0A369IYQ2"/>
<evidence type="ECO:0008006" key="3">
    <source>
        <dbReference type="Google" id="ProtNLM"/>
    </source>
</evidence>
<dbReference type="Proteomes" id="UP000076154">
    <property type="component" value="Unassembled WGS sequence"/>
</dbReference>
<dbReference type="AlphaFoldDB" id="A0A369IYQ2"/>
<protein>
    <recommendedName>
        <fullName evidence="3">F-box domain-containing protein</fullName>
    </recommendedName>
</protein>
<reference evidence="1" key="1">
    <citation type="submission" date="2018-04" db="EMBL/GenBank/DDBJ databases">
        <title>Whole genome sequencing of Hypsizygus marmoreus.</title>
        <authorList>
            <person name="Choi I.-G."/>
            <person name="Min B."/>
            <person name="Kim J.-G."/>
            <person name="Kim S."/>
            <person name="Oh Y.-L."/>
            <person name="Kong W.-S."/>
            <person name="Park H."/>
            <person name="Jeong J."/>
            <person name="Song E.-S."/>
        </authorList>
    </citation>
    <scope>NUCLEOTIDE SEQUENCE [LARGE SCALE GENOMIC DNA]</scope>
    <source>
        <strain evidence="1">51987-8</strain>
    </source>
</reference>
<accession>A0A369IYQ2</accession>
<evidence type="ECO:0000313" key="2">
    <source>
        <dbReference type="Proteomes" id="UP000076154"/>
    </source>
</evidence>
<dbReference type="Gene3D" id="3.80.10.10">
    <property type="entry name" value="Ribonuclease Inhibitor"/>
    <property type="match status" value="1"/>
</dbReference>
<organism evidence="1 2">
    <name type="scientific">Hypsizygus marmoreus</name>
    <name type="common">White beech mushroom</name>
    <name type="synonym">Agaricus marmoreus</name>
    <dbReference type="NCBI Taxonomy" id="39966"/>
    <lineage>
        <taxon>Eukaryota</taxon>
        <taxon>Fungi</taxon>
        <taxon>Dikarya</taxon>
        <taxon>Basidiomycota</taxon>
        <taxon>Agaricomycotina</taxon>
        <taxon>Agaricomycetes</taxon>
        <taxon>Agaricomycetidae</taxon>
        <taxon>Agaricales</taxon>
        <taxon>Tricholomatineae</taxon>
        <taxon>Lyophyllaceae</taxon>
        <taxon>Hypsizygus</taxon>
    </lineage>
</organism>
<proteinExistence type="predicted"/>
<dbReference type="EMBL" id="LUEZ02000096">
    <property type="protein sequence ID" value="RDB14891.1"/>
    <property type="molecule type" value="Genomic_DNA"/>
</dbReference>